<feature type="compositionally biased region" description="Basic residues" evidence="4">
    <location>
        <begin position="686"/>
        <end position="696"/>
    </location>
</feature>
<comment type="caution">
    <text evidence="7">The sequence shown here is derived from an EMBL/GenBank/DDBJ whole genome shotgun (WGS) entry which is preliminary data.</text>
</comment>
<protein>
    <recommendedName>
        <fullName evidence="9">ETS domain-containing protein</fullName>
    </recommendedName>
</protein>
<dbReference type="Gene3D" id="1.10.150.50">
    <property type="entry name" value="Transcription Factor, Ets-1"/>
    <property type="match status" value="1"/>
</dbReference>
<dbReference type="Pfam" id="PF00178">
    <property type="entry name" value="Ets"/>
    <property type="match status" value="1"/>
</dbReference>
<dbReference type="InterPro" id="IPR000418">
    <property type="entry name" value="Ets_dom"/>
</dbReference>
<evidence type="ECO:0000313" key="7">
    <source>
        <dbReference type="EMBL" id="KAL3095331.1"/>
    </source>
</evidence>
<dbReference type="SUPFAM" id="SSF46785">
    <property type="entry name" value="Winged helix' DNA-binding domain"/>
    <property type="match status" value="1"/>
</dbReference>
<feature type="region of interest" description="Disordered" evidence="4">
    <location>
        <begin position="1"/>
        <end position="30"/>
    </location>
</feature>
<dbReference type="PROSITE" id="PS50061">
    <property type="entry name" value="ETS_DOMAIN_3"/>
    <property type="match status" value="1"/>
</dbReference>
<feature type="region of interest" description="Disordered" evidence="4">
    <location>
        <begin position="141"/>
        <end position="179"/>
    </location>
</feature>
<dbReference type="PROSITE" id="PS51433">
    <property type="entry name" value="PNT"/>
    <property type="match status" value="1"/>
</dbReference>
<accession>A0ABD2JXG7</accession>
<feature type="compositionally biased region" description="Low complexity" evidence="4">
    <location>
        <begin position="141"/>
        <end position="165"/>
    </location>
</feature>
<evidence type="ECO:0000256" key="1">
    <source>
        <dbReference type="ARBA" id="ARBA00005562"/>
    </source>
</evidence>
<dbReference type="InterPro" id="IPR003118">
    <property type="entry name" value="Pointed_dom"/>
</dbReference>
<reference evidence="7 8" key="1">
    <citation type="submission" date="2024-10" db="EMBL/GenBank/DDBJ databases">
        <authorList>
            <person name="Kim D."/>
        </authorList>
    </citation>
    <scope>NUCLEOTIDE SEQUENCE [LARGE SCALE GENOMIC DNA]</scope>
    <source>
        <strain evidence="7">Taebaek</strain>
    </source>
</reference>
<dbReference type="InterPro" id="IPR036388">
    <property type="entry name" value="WH-like_DNA-bd_sf"/>
</dbReference>
<feature type="compositionally biased region" description="Low complexity" evidence="4">
    <location>
        <begin position="12"/>
        <end position="30"/>
    </location>
</feature>
<dbReference type="Pfam" id="PF02198">
    <property type="entry name" value="SAM_PNT"/>
    <property type="match status" value="1"/>
</dbReference>
<dbReference type="Proteomes" id="UP001620645">
    <property type="component" value="Unassembled WGS sequence"/>
</dbReference>
<dbReference type="InterPro" id="IPR036390">
    <property type="entry name" value="WH_DNA-bd_sf"/>
</dbReference>
<evidence type="ECO:0000259" key="5">
    <source>
        <dbReference type="PROSITE" id="PS50061"/>
    </source>
</evidence>
<evidence type="ECO:0008006" key="9">
    <source>
        <dbReference type="Google" id="ProtNLM"/>
    </source>
</evidence>
<dbReference type="SUPFAM" id="SSF47769">
    <property type="entry name" value="SAM/Pointed domain"/>
    <property type="match status" value="1"/>
</dbReference>
<evidence type="ECO:0000256" key="4">
    <source>
        <dbReference type="SAM" id="MobiDB-lite"/>
    </source>
</evidence>
<evidence type="ECO:0000256" key="2">
    <source>
        <dbReference type="ARBA" id="ARBA00023125"/>
    </source>
</evidence>
<keyword evidence="3" id="KW-0539">Nucleus</keyword>
<dbReference type="InterPro" id="IPR046328">
    <property type="entry name" value="ETS_fam"/>
</dbReference>
<name>A0ABD2JXG7_HETSC</name>
<feature type="domain" description="PNT" evidence="6">
    <location>
        <begin position="365"/>
        <end position="452"/>
    </location>
</feature>
<gene>
    <name evidence="7" type="ORF">niasHS_007430</name>
</gene>
<organism evidence="7 8">
    <name type="scientific">Heterodera schachtii</name>
    <name type="common">Sugarbeet cyst nematode worm</name>
    <name type="synonym">Tylenchus schachtii</name>
    <dbReference type="NCBI Taxonomy" id="97005"/>
    <lineage>
        <taxon>Eukaryota</taxon>
        <taxon>Metazoa</taxon>
        <taxon>Ecdysozoa</taxon>
        <taxon>Nematoda</taxon>
        <taxon>Chromadorea</taxon>
        <taxon>Rhabditida</taxon>
        <taxon>Tylenchina</taxon>
        <taxon>Tylenchomorpha</taxon>
        <taxon>Tylenchoidea</taxon>
        <taxon>Heteroderidae</taxon>
        <taxon>Heteroderinae</taxon>
        <taxon>Heterodera</taxon>
    </lineage>
</organism>
<dbReference type="InterPro" id="IPR013761">
    <property type="entry name" value="SAM/pointed_sf"/>
</dbReference>
<dbReference type="PANTHER" id="PTHR11849">
    <property type="entry name" value="ETS"/>
    <property type="match status" value="1"/>
</dbReference>
<sequence>MRRLLAWGRQDPLCPAEAASPPPLSAFYSPSSLLPPPSKLFSDIERQLSARIAAEPLLRSVQPQPSPPAETATNERTSPLEPTRIHSAAANGTAHQRAATADFEQQQQQSAATNGSNVHQSQEQPKGIDAFFAALANASRDSGGAASSSAASSVSYQQQHQSQMAFLDSEHSNPRRNTFPQHSSIVARMSSDLCSPLISQQQQQQFVAQPLAHNVQQQVTNNELAANLLVNAIAAQQHQQNQMGPSMELLANLNTSNQSTASVHHPLPQFNSPLADSQSSSSIDGSAALNAFQLVQQTAQLNHQKMLVEQQQHQLISAATMAIKSPLSPQSAVFAGSEGGIPALFNQLSAVPSIFRSMGPSHSKPIPLLDERMDLLQFKRKEPREWSSDDVVAWILDVARRHQIPCENLNLAKFANRTGPLLMLMNEQSFKENDPNFGSLLFSEFCKLITDENFIDEWMKVNGAPVAGTSSASNRPLLAEIGLKKPAVPSHLLQQTALLGQLALQQEKKQRLLLAESVAGVEQQMRVGASATVTAGTSPTNILINAVVAAANSQQQHNAVASGGCAALSSLNQLLLPAPPAPTAEGILQQPLEKPQLSPVVPLQAPPLIGQSALASLSRMTQPIHGQQHITSATSGTDTALIGQQQRAQQHILKPNAGEGMKRGVGRPAGSKNKVEKQIKRNKDGRPRKRSQHTKGNKLWEFIRDALKDPRTCPSVVRWEDPTEGVFRIVESERLAFLWGQKKNNQKMTYEKLSRAMRTYYEKQILVPVPKSGLYPKKLVYKFGPTAHGWRTAASLAVQSHLALIGAQGISM</sequence>
<feature type="compositionally biased region" description="Basic and acidic residues" evidence="4">
    <location>
        <begin position="673"/>
        <end position="685"/>
    </location>
</feature>
<dbReference type="GO" id="GO:0003677">
    <property type="term" value="F:DNA binding"/>
    <property type="evidence" value="ECO:0007669"/>
    <property type="project" value="UniProtKB-KW"/>
</dbReference>
<proteinExistence type="inferred from homology"/>
<dbReference type="SMART" id="SM00413">
    <property type="entry name" value="ETS"/>
    <property type="match status" value="1"/>
</dbReference>
<evidence type="ECO:0000256" key="3">
    <source>
        <dbReference type="RuleBase" id="RU004019"/>
    </source>
</evidence>
<comment type="similarity">
    <text evidence="1 3">Belongs to the ETS family.</text>
</comment>
<feature type="region of interest" description="Disordered" evidence="4">
    <location>
        <begin position="55"/>
        <end position="123"/>
    </location>
</feature>
<dbReference type="PANTHER" id="PTHR11849:SF190">
    <property type="entry name" value="ETS-DOMAIN PROTEIN"/>
    <property type="match status" value="1"/>
</dbReference>
<feature type="domain" description="ETS" evidence="5">
    <location>
        <begin position="697"/>
        <end position="784"/>
    </location>
</feature>
<keyword evidence="8" id="KW-1185">Reference proteome</keyword>
<comment type="subcellular location">
    <subcellularLocation>
        <location evidence="3">Nucleus</location>
    </subcellularLocation>
</comment>
<evidence type="ECO:0000259" key="6">
    <source>
        <dbReference type="PROSITE" id="PS51433"/>
    </source>
</evidence>
<dbReference type="EMBL" id="JBICCN010000083">
    <property type="protein sequence ID" value="KAL3095331.1"/>
    <property type="molecule type" value="Genomic_DNA"/>
</dbReference>
<dbReference type="AlphaFoldDB" id="A0ABD2JXG7"/>
<evidence type="ECO:0000313" key="8">
    <source>
        <dbReference type="Proteomes" id="UP001620645"/>
    </source>
</evidence>
<dbReference type="PRINTS" id="PR00454">
    <property type="entry name" value="ETSDOMAIN"/>
</dbReference>
<keyword evidence="2 3" id="KW-0238">DNA-binding</keyword>
<dbReference type="GO" id="GO:0005634">
    <property type="term" value="C:nucleus"/>
    <property type="evidence" value="ECO:0007669"/>
    <property type="project" value="UniProtKB-SubCell"/>
</dbReference>
<feature type="compositionally biased region" description="Polar residues" evidence="4">
    <location>
        <begin position="103"/>
        <end position="123"/>
    </location>
</feature>
<dbReference type="Gene3D" id="1.10.10.10">
    <property type="entry name" value="Winged helix-like DNA-binding domain superfamily/Winged helix DNA-binding domain"/>
    <property type="match status" value="1"/>
</dbReference>
<dbReference type="SMART" id="SM00251">
    <property type="entry name" value="SAM_PNT"/>
    <property type="match status" value="1"/>
</dbReference>
<feature type="region of interest" description="Disordered" evidence="4">
    <location>
        <begin position="654"/>
        <end position="697"/>
    </location>
</feature>